<evidence type="ECO:0000256" key="1">
    <source>
        <dbReference type="ARBA" id="ARBA00006484"/>
    </source>
</evidence>
<accession>A0A7W7ZIB9</accession>
<dbReference type="PANTHER" id="PTHR44196">
    <property type="entry name" value="DEHYDROGENASE/REDUCTASE SDR FAMILY MEMBER 7B"/>
    <property type="match status" value="1"/>
</dbReference>
<dbReference type="EMBL" id="JACHIP010000013">
    <property type="protein sequence ID" value="MBB5060413.1"/>
    <property type="molecule type" value="Genomic_DNA"/>
</dbReference>
<dbReference type="PIRSF" id="PIRSF000126">
    <property type="entry name" value="11-beta-HSD1"/>
    <property type="match status" value="1"/>
</dbReference>
<keyword evidence="2" id="KW-0560">Oxidoreductase</keyword>
<dbReference type="PROSITE" id="PS00061">
    <property type="entry name" value="ADH_SHORT"/>
    <property type="match status" value="1"/>
</dbReference>
<evidence type="ECO:0000313" key="4">
    <source>
        <dbReference type="EMBL" id="MBB5060413.1"/>
    </source>
</evidence>
<protein>
    <recommendedName>
        <fullName evidence="6">Short-subunit dehydrogenase</fullName>
    </recommendedName>
</protein>
<comment type="caution">
    <text evidence="4">The sequence shown here is derived from an EMBL/GenBank/DDBJ whole genome shotgun (WGS) entry which is preliminary data.</text>
</comment>
<organism evidence="4 5">
    <name type="scientific">Granulicella aggregans</name>
    <dbReference type="NCBI Taxonomy" id="474949"/>
    <lineage>
        <taxon>Bacteria</taxon>
        <taxon>Pseudomonadati</taxon>
        <taxon>Acidobacteriota</taxon>
        <taxon>Terriglobia</taxon>
        <taxon>Terriglobales</taxon>
        <taxon>Acidobacteriaceae</taxon>
        <taxon>Granulicella</taxon>
    </lineage>
</organism>
<dbReference type="Pfam" id="PF00106">
    <property type="entry name" value="adh_short"/>
    <property type="match status" value="1"/>
</dbReference>
<dbReference type="SUPFAM" id="SSF51735">
    <property type="entry name" value="NAD(P)-binding Rossmann-fold domains"/>
    <property type="match status" value="1"/>
</dbReference>
<dbReference type="Gene3D" id="3.40.50.720">
    <property type="entry name" value="NAD(P)-binding Rossmann-like Domain"/>
    <property type="match status" value="1"/>
</dbReference>
<dbReference type="PANTHER" id="PTHR44196:SF2">
    <property type="entry name" value="SHORT-CHAIN DEHYDROGENASE-RELATED"/>
    <property type="match status" value="1"/>
</dbReference>
<evidence type="ECO:0000313" key="5">
    <source>
        <dbReference type="Proteomes" id="UP000540989"/>
    </source>
</evidence>
<dbReference type="Proteomes" id="UP000540989">
    <property type="component" value="Unassembled WGS sequence"/>
</dbReference>
<evidence type="ECO:0008006" key="6">
    <source>
        <dbReference type="Google" id="ProtNLM"/>
    </source>
</evidence>
<dbReference type="GO" id="GO:0016491">
    <property type="term" value="F:oxidoreductase activity"/>
    <property type="evidence" value="ECO:0007669"/>
    <property type="project" value="UniProtKB-KW"/>
</dbReference>
<dbReference type="AlphaFoldDB" id="A0A7W7ZIB9"/>
<dbReference type="InterPro" id="IPR036291">
    <property type="entry name" value="NAD(P)-bd_dom_sf"/>
</dbReference>
<comment type="similarity">
    <text evidence="1 3">Belongs to the short-chain dehydrogenases/reductases (SDR) family.</text>
</comment>
<evidence type="ECO:0000256" key="3">
    <source>
        <dbReference type="RuleBase" id="RU000363"/>
    </source>
</evidence>
<dbReference type="PRINTS" id="PR00080">
    <property type="entry name" value="SDRFAMILY"/>
</dbReference>
<dbReference type="InterPro" id="IPR020904">
    <property type="entry name" value="Sc_DH/Rdtase_CS"/>
</dbReference>
<dbReference type="InterPro" id="IPR002347">
    <property type="entry name" value="SDR_fam"/>
</dbReference>
<sequence length="261" mass="27883">MVTGASSGIGLAFAHVLAEHGYDLVLTARDAISLASLATELRERYDVIAVYIVSDLSEPSGAEELYGEVKRCGLVIEVLINNAGFNYYGPFADVELSTTLAMIQVNLSSLVILTQLVLRDMVGRGKGKILNIGSTAGFGPAPYVAVYAATKAFVLSFSESLSAEIRGTGVTVGVLCPGPTESGFADRAGMLQTKVFHGNLMTAKQVAELGYQAMMRGQMTTITGFKNWFQVWSMRFAPRSIVVRIAESLLALPKATARSSQ</sequence>
<reference evidence="4 5" key="1">
    <citation type="submission" date="2020-08" db="EMBL/GenBank/DDBJ databases">
        <title>Genomic Encyclopedia of Type Strains, Phase IV (KMG-V): Genome sequencing to study the core and pangenomes of soil and plant-associated prokaryotes.</title>
        <authorList>
            <person name="Whitman W."/>
        </authorList>
    </citation>
    <scope>NUCLEOTIDE SEQUENCE [LARGE SCALE GENOMIC DNA]</scope>
    <source>
        <strain evidence="4 5">M8UP14</strain>
    </source>
</reference>
<keyword evidence="5" id="KW-1185">Reference proteome</keyword>
<gene>
    <name evidence="4" type="ORF">HDF16_005149</name>
</gene>
<name>A0A7W7ZIB9_9BACT</name>
<evidence type="ECO:0000256" key="2">
    <source>
        <dbReference type="ARBA" id="ARBA00023002"/>
    </source>
</evidence>
<dbReference type="GO" id="GO:0016020">
    <property type="term" value="C:membrane"/>
    <property type="evidence" value="ECO:0007669"/>
    <property type="project" value="TreeGrafter"/>
</dbReference>
<dbReference type="CDD" id="cd05233">
    <property type="entry name" value="SDR_c"/>
    <property type="match status" value="1"/>
</dbReference>
<dbReference type="PRINTS" id="PR00081">
    <property type="entry name" value="GDHRDH"/>
</dbReference>
<proteinExistence type="inferred from homology"/>